<dbReference type="Proteomes" id="UP000451471">
    <property type="component" value="Unassembled WGS sequence"/>
</dbReference>
<protein>
    <submittedName>
        <fullName evidence="2">Uncharacterized protein</fullName>
    </submittedName>
</protein>
<organism evidence="2 3">
    <name type="scientific">Halomarina oriensis</name>
    <dbReference type="NCBI Taxonomy" id="671145"/>
    <lineage>
        <taxon>Archaea</taxon>
        <taxon>Methanobacteriati</taxon>
        <taxon>Methanobacteriota</taxon>
        <taxon>Stenosarchaea group</taxon>
        <taxon>Halobacteria</taxon>
        <taxon>Halobacteriales</taxon>
        <taxon>Natronomonadaceae</taxon>
        <taxon>Halomarina</taxon>
    </lineage>
</organism>
<dbReference type="EMBL" id="WSZK01000035">
    <property type="protein sequence ID" value="MWG36439.1"/>
    <property type="molecule type" value="Genomic_DNA"/>
</dbReference>
<evidence type="ECO:0000313" key="2">
    <source>
        <dbReference type="EMBL" id="MWG36439.1"/>
    </source>
</evidence>
<dbReference type="AlphaFoldDB" id="A0A6B0GRY9"/>
<dbReference type="Pfam" id="PF24018">
    <property type="entry name" value="DUF7331"/>
    <property type="match status" value="1"/>
</dbReference>
<proteinExistence type="predicted"/>
<keyword evidence="3" id="KW-1185">Reference proteome</keyword>
<dbReference type="OrthoDB" id="198267at2157"/>
<dbReference type="InterPro" id="IPR055755">
    <property type="entry name" value="DUF7331"/>
</dbReference>
<reference evidence="2 3" key="1">
    <citation type="submission" date="2019-12" db="EMBL/GenBank/DDBJ databases">
        <title>Halocatena pleomorpha gen. nov. sp. nov., an extremely halophilic archaeon of family Halobacteriaceae isolated from saltpan soil.</title>
        <authorList>
            <person name="Pal Y."/>
            <person name="Verma A."/>
            <person name="Krishnamurthi S."/>
            <person name="Kumar P."/>
        </authorList>
    </citation>
    <scope>NUCLEOTIDE SEQUENCE [LARGE SCALE GENOMIC DNA]</scope>
    <source>
        <strain evidence="2 3">JCM 16495</strain>
    </source>
</reference>
<evidence type="ECO:0000256" key="1">
    <source>
        <dbReference type="SAM" id="MobiDB-lite"/>
    </source>
</evidence>
<feature type="region of interest" description="Disordered" evidence="1">
    <location>
        <begin position="1"/>
        <end position="28"/>
    </location>
</feature>
<sequence length="61" mass="6443">MVDGDVTSESSTESAESTVTAEDAIATTESYETDGGWVLFDGENPLAWIQSAVTVRLDDAT</sequence>
<name>A0A6B0GRY9_9EURY</name>
<feature type="compositionally biased region" description="Low complexity" evidence="1">
    <location>
        <begin position="7"/>
        <end position="22"/>
    </location>
</feature>
<gene>
    <name evidence="2" type="ORF">GQS65_18445</name>
</gene>
<evidence type="ECO:0000313" key="3">
    <source>
        <dbReference type="Proteomes" id="UP000451471"/>
    </source>
</evidence>
<accession>A0A6B0GRY9</accession>
<dbReference type="RefSeq" id="WP_158206094.1">
    <property type="nucleotide sequence ID" value="NZ_WSZK01000035.1"/>
</dbReference>
<comment type="caution">
    <text evidence="2">The sequence shown here is derived from an EMBL/GenBank/DDBJ whole genome shotgun (WGS) entry which is preliminary data.</text>
</comment>